<evidence type="ECO:0000256" key="1">
    <source>
        <dbReference type="ARBA" id="ARBA00022723"/>
    </source>
</evidence>
<evidence type="ECO:0000313" key="7">
    <source>
        <dbReference type="EMBL" id="KAJ3444534.1"/>
    </source>
</evidence>
<dbReference type="EMBL" id="JANTQA010000023">
    <property type="protein sequence ID" value="KAJ3444534.1"/>
    <property type="molecule type" value="Genomic_DNA"/>
</dbReference>
<name>A0AAV7ZXB7_9EUKA</name>
<keyword evidence="3" id="KW-0862">Zinc</keyword>
<feature type="region of interest" description="Disordered" evidence="5">
    <location>
        <begin position="710"/>
        <end position="729"/>
    </location>
</feature>
<keyword evidence="1" id="KW-0479">Metal-binding</keyword>
<dbReference type="GO" id="GO:0008270">
    <property type="term" value="F:zinc ion binding"/>
    <property type="evidence" value="ECO:0007669"/>
    <property type="project" value="UniProtKB-KW"/>
</dbReference>
<feature type="region of interest" description="Disordered" evidence="5">
    <location>
        <begin position="551"/>
        <end position="615"/>
    </location>
</feature>
<dbReference type="InterPro" id="IPR013083">
    <property type="entry name" value="Znf_RING/FYVE/PHD"/>
</dbReference>
<organism evidence="7 8">
    <name type="scientific">Anaeramoeba flamelloides</name>
    <dbReference type="NCBI Taxonomy" id="1746091"/>
    <lineage>
        <taxon>Eukaryota</taxon>
        <taxon>Metamonada</taxon>
        <taxon>Anaeramoebidae</taxon>
        <taxon>Anaeramoeba</taxon>
    </lineage>
</organism>
<feature type="region of interest" description="Disordered" evidence="5">
    <location>
        <begin position="1"/>
        <end position="37"/>
    </location>
</feature>
<dbReference type="GO" id="GO:0000785">
    <property type="term" value="C:chromatin"/>
    <property type="evidence" value="ECO:0007669"/>
    <property type="project" value="TreeGrafter"/>
</dbReference>
<evidence type="ECO:0000313" key="8">
    <source>
        <dbReference type="Proteomes" id="UP001146793"/>
    </source>
</evidence>
<feature type="compositionally biased region" description="Low complexity" evidence="5">
    <location>
        <begin position="561"/>
        <end position="615"/>
    </location>
</feature>
<feature type="compositionally biased region" description="Polar residues" evidence="5">
    <location>
        <begin position="551"/>
        <end position="560"/>
    </location>
</feature>
<dbReference type="Gene3D" id="3.30.40.10">
    <property type="entry name" value="Zinc/RING finger domain, C3HC4 (zinc finger)"/>
    <property type="match status" value="1"/>
</dbReference>
<gene>
    <name evidence="7" type="ORF">M0812_10391</name>
</gene>
<accession>A0AAV7ZXB7</accession>
<dbReference type="PROSITE" id="PS51044">
    <property type="entry name" value="ZF_SP_RING"/>
    <property type="match status" value="1"/>
</dbReference>
<evidence type="ECO:0000256" key="2">
    <source>
        <dbReference type="ARBA" id="ARBA00022771"/>
    </source>
</evidence>
<proteinExistence type="predicted"/>
<comment type="caution">
    <text evidence="7">The sequence shown here is derived from an EMBL/GenBank/DDBJ whole genome shotgun (WGS) entry which is preliminary data.</text>
</comment>
<keyword evidence="2 4" id="KW-0863">Zinc-finger</keyword>
<dbReference type="GO" id="GO:0016925">
    <property type="term" value="P:protein sumoylation"/>
    <property type="evidence" value="ECO:0007669"/>
    <property type="project" value="TreeGrafter"/>
</dbReference>
<dbReference type="PANTHER" id="PTHR10782:SF4">
    <property type="entry name" value="TONALLI, ISOFORM E"/>
    <property type="match status" value="1"/>
</dbReference>
<dbReference type="InterPro" id="IPR004181">
    <property type="entry name" value="Znf_MIZ"/>
</dbReference>
<feature type="compositionally biased region" description="Polar residues" evidence="5">
    <location>
        <begin position="457"/>
        <end position="466"/>
    </location>
</feature>
<evidence type="ECO:0000256" key="4">
    <source>
        <dbReference type="PROSITE-ProRule" id="PRU00452"/>
    </source>
</evidence>
<evidence type="ECO:0000256" key="3">
    <source>
        <dbReference type="ARBA" id="ARBA00022833"/>
    </source>
</evidence>
<dbReference type="AlphaFoldDB" id="A0AAV7ZXB7"/>
<evidence type="ECO:0000256" key="5">
    <source>
        <dbReference type="SAM" id="MobiDB-lite"/>
    </source>
</evidence>
<evidence type="ECO:0000259" key="6">
    <source>
        <dbReference type="PROSITE" id="PS51044"/>
    </source>
</evidence>
<protein>
    <submittedName>
        <fullName evidence="7">Zinc finger miz domain-containing protein</fullName>
    </submittedName>
</protein>
<sequence>MIYLDEDEPNTNSNSTTTTTTSSSSSSSSISSTTATSNNSKAITQSQYFFKILKNKIHNIPNKKKQILFTRLTNMYHKEKKLGPRTISQILFGNSLLIRPFKQPSIGPIFLTQGKSSKLQLAQEHISQLKRGITQKNCSVYFRCFCDKPIKQLPPLVQKTVFVQIALCNQILNLKPNKPIKMDLAWFQSKTNEIIFSVSNRLPADLVLTIVCQPMVNTTIEELIKKFVSNKTMDKSDAIRLMQKNQFDFKIDPKKEIAQTISKQTKPTTVSSNKDGIRSMIVKEQIFQNNSNRLKFNLNLDSNQISIHPTKNQNLKNNEISINLLSDTFSLRCPLSRKRIKTPSRSIKCKHLQCFDLAQFIKFAEFSKKWICPCCNIKIKINELIIDGFVQEIISKCTKKNEDVTVFPNGNWSFEKIENVTNKVQKPKMKPIDIVINPEIEDFQDLFEIINPNTFQNNQENHGQQEINNNKNDNDNNINNSNTITNNNNTITTTNNNTNTNFYNLPNNNSSLQGPLQLEMNSMNFSSFPNNLNNQENLNSNVTIRKRQFHQTLPQQKQSTHQIQQPIHPQQQSINHRPQSQQKNNHQIQQSQQQQQQQQQQYIPLQQPQQQPNPQYHQYYQPQLQYQYQMPQLNDFQFTNLNYDFSLFNNSNNSNNNINTTTATNNNKIRRMLTTPPEISFNNINNQFIQQTPFIYPHQLTSELGNINFNTNHNLNPNPNPNPNSNITYNQKAINDQAPSFN</sequence>
<dbReference type="Proteomes" id="UP001146793">
    <property type="component" value="Unassembled WGS sequence"/>
</dbReference>
<feature type="region of interest" description="Disordered" evidence="5">
    <location>
        <begin position="457"/>
        <end position="515"/>
    </location>
</feature>
<dbReference type="PANTHER" id="PTHR10782">
    <property type="entry name" value="ZINC FINGER MIZ DOMAIN-CONTAINING PROTEIN"/>
    <property type="match status" value="1"/>
</dbReference>
<feature type="compositionally biased region" description="Low complexity" evidence="5">
    <location>
        <begin position="10"/>
        <end position="37"/>
    </location>
</feature>
<reference evidence="7" key="1">
    <citation type="submission" date="2022-08" db="EMBL/GenBank/DDBJ databases">
        <title>Novel sulphate-reducing endosymbionts in the free-living metamonad Anaeramoeba.</title>
        <authorList>
            <person name="Jerlstrom-Hultqvist J."/>
            <person name="Cepicka I."/>
            <person name="Gallot-Lavallee L."/>
            <person name="Salas-Leiva D."/>
            <person name="Curtis B.A."/>
            <person name="Zahonova K."/>
            <person name="Pipaliya S."/>
            <person name="Dacks J."/>
            <person name="Roger A.J."/>
        </authorList>
    </citation>
    <scope>NUCLEOTIDE SEQUENCE</scope>
    <source>
        <strain evidence="7">Busselton2</strain>
    </source>
</reference>
<dbReference type="GO" id="GO:0061665">
    <property type="term" value="F:SUMO ligase activity"/>
    <property type="evidence" value="ECO:0007669"/>
    <property type="project" value="TreeGrafter"/>
</dbReference>
<feature type="compositionally biased region" description="Low complexity" evidence="5">
    <location>
        <begin position="467"/>
        <end position="509"/>
    </location>
</feature>
<feature type="domain" description="SP-RING-type" evidence="6">
    <location>
        <begin position="318"/>
        <end position="403"/>
    </location>
</feature>
<dbReference type="CDD" id="cd16650">
    <property type="entry name" value="SP-RING_PIAS-like"/>
    <property type="match status" value="1"/>
</dbReference>
<dbReference type="Pfam" id="PF02891">
    <property type="entry name" value="zf-MIZ"/>
    <property type="match status" value="1"/>
</dbReference>